<evidence type="ECO:0000313" key="2">
    <source>
        <dbReference type="Proteomes" id="UP000006322"/>
    </source>
</evidence>
<accession>K7AH53</accession>
<name>K7AH53_9ALTE</name>
<dbReference type="AlphaFoldDB" id="K7AH53"/>
<proteinExistence type="predicted"/>
<gene>
    <name evidence="1" type="ORF">GPLA_3710</name>
</gene>
<sequence>MQLLSPQEHGQLRIIQGEYLDPSFAVNLSTVMVSELAFLAHEYPLFFYKSARSGEFQLAALLGFESGQNLFLDNGNWMSRYVPLDIQRRPFQLHVPDASAVNHASIQTGVPTSGHLAIDPTSPQFSETKGESLYNDDSSATVTLLHYQTLFSHLLSASEQTRSVIATLVQHELLEAIELNVTLKNGDITLNDLYAVNVKKLNGLTGETLQACHDKGVLQVCHLLMSSGAHLEMMIERANK</sequence>
<keyword evidence="2" id="KW-1185">Reference proteome</keyword>
<dbReference type="Pfam" id="PF07277">
    <property type="entry name" value="SapC"/>
    <property type="match status" value="1"/>
</dbReference>
<protein>
    <submittedName>
        <fullName evidence="1">SapC protein</fullName>
    </submittedName>
</protein>
<comment type="caution">
    <text evidence="1">The sequence shown here is derived from an EMBL/GenBank/DDBJ whole genome shotgun (WGS) entry which is preliminary data.</text>
</comment>
<dbReference type="EMBL" id="BAER01000113">
    <property type="protein sequence ID" value="GAC34595.1"/>
    <property type="molecule type" value="Genomic_DNA"/>
</dbReference>
<evidence type="ECO:0000313" key="1">
    <source>
        <dbReference type="EMBL" id="GAC34595.1"/>
    </source>
</evidence>
<dbReference type="STRING" id="1129793.GPLA_3710"/>
<dbReference type="Proteomes" id="UP000006322">
    <property type="component" value="Unassembled WGS sequence"/>
</dbReference>
<reference evidence="2" key="1">
    <citation type="journal article" date="2014" name="Environ. Microbiol.">
        <title>Comparative genomics of the marine bacterial genus Glaciecola reveals the high degree of genomic diversity and genomic characteristic for cold adaptation.</title>
        <authorList>
            <person name="Qin Q.L."/>
            <person name="Xie B.B."/>
            <person name="Yu Y."/>
            <person name="Shu Y.L."/>
            <person name="Rong J.C."/>
            <person name="Zhang Y.J."/>
            <person name="Zhao D.L."/>
            <person name="Chen X.L."/>
            <person name="Zhang X.Y."/>
            <person name="Chen B."/>
            <person name="Zhou B.C."/>
            <person name="Zhang Y.Z."/>
        </authorList>
    </citation>
    <scope>NUCLEOTIDE SEQUENCE [LARGE SCALE GENOMIC DNA]</scope>
    <source>
        <strain evidence="2">LMG 21857</strain>
    </source>
</reference>
<organism evidence="1 2">
    <name type="scientific">Paraglaciecola polaris LMG 21857</name>
    <dbReference type="NCBI Taxonomy" id="1129793"/>
    <lineage>
        <taxon>Bacteria</taxon>
        <taxon>Pseudomonadati</taxon>
        <taxon>Pseudomonadota</taxon>
        <taxon>Gammaproteobacteria</taxon>
        <taxon>Alteromonadales</taxon>
        <taxon>Alteromonadaceae</taxon>
        <taxon>Paraglaciecola</taxon>
    </lineage>
</organism>
<dbReference type="InterPro" id="IPR010836">
    <property type="entry name" value="SapC"/>
</dbReference>